<evidence type="ECO:0000259" key="2">
    <source>
        <dbReference type="Pfam" id="PF14594"/>
    </source>
</evidence>
<evidence type="ECO:0000313" key="3">
    <source>
        <dbReference type="EMBL" id="QFG06022.1"/>
    </source>
</evidence>
<evidence type="ECO:0000313" key="4">
    <source>
        <dbReference type="Proteomes" id="UP000326063"/>
    </source>
</evidence>
<sequence length="603" mass="66783">MARLPFQLPATFDAPAPRRPAPPFALAGHRGASPKRDPVATWNEVETRRRVLDEESKGQKLYRIWDKSMRYIGTVHTHKSIDAEKMQHDSGTGDVVLRGSDWLVNFLRTDVRAEEDLNFTIDPYPHRRDMYKRLGFKATNIRVGRAEDGEVTVTMQLIENREHWKHILFGATVFAPPEAQPIKSFLLPANCRTAITTAGAANLARLFNPALSVFTNLLNPGAYVGAALGLGIPGNWSFLNHPIQMQFVNPITDTSRLTCLMSRWQDAHAVTEAMLRDAGCQVQVYVWLEEDEDGPHPELELLVGKEAARPRRNCYVIAVEETDQYAGITGLAPDGAIKLLAATGDDLITQTLFAEYDQNGDGVTDPLIRKWFGAAPEVPSLVFRDGERSAIVSSEHNMYKSKAKHIMTGGKSPAWLNQVQTFLVRYAISKIAEAITSMPGAPAQIPGSEGIENVYQNQGDDVFFAFVRYTDINRELRSGDFGLLEEFVQGSGSAYVIATPLTIREGLDKTKPYHAFKVEVRNGRPHRAFIDYRIGTPALFEIDGILSADHVSALRIKEDATTPFTIGVSIGDDREADSGLARVARDAQTFWNGLASIMGASQF</sequence>
<dbReference type="EMBL" id="MN234219">
    <property type="protein sequence ID" value="QFG06022.1"/>
    <property type="molecule type" value="Genomic_DNA"/>
</dbReference>
<reference evidence="3 4" key="1">
    <citation type="submission" date="2019-07" db="EMBL/GenBank/DDBJ databases">
        <authorList>
            <person name="Divens A.M."/>
            <person name="Garlena R.A."/>
            <person name="Russell D.A."/>
            <person name="Pope W.H."/>
            <person name="Jacobs-Sera D."/>
            <person name="Hatfull G.F."/>
        </authorList>
    </citation>
    <scope>NUCLEOTIDE SEQUENCE [LARGE SCALE GENOMIC DNA]</scope>
</reference>
<dbReference type="InterPro" id="IPR029432">
    <property type="entry name" value="Gp28/Gp37-like_dom"/>
</dbReference>
<keyword evidence="4" id="KW-1185">Reference proteome</keyword>
<protein>
    <submittedName>
        <fullName evidence="3">Minor tail protein</fullName>
    </submittedName>
</protein>
<organism evidence="3 4">
    <name type="scientific">Mycobacterium phage Mercurio</name>
    <dbReference type="NCBI Taxonomy" id="2575612"/>
    <lineage>
        <taxon>Viruses</taxon>
        <taxon>Duplodnaviria</taxon>
        <taxon>Heunggongvirae</taxon>
        <taxon>Uroviricota</taxon>
        <taxon>Caudoviricetes</taxon>
        <taxon>Gclasvirinae</taxon>
        <taxon>Jolieduovirus</taxon>
        <taxon>Jolieduovirus mercurio</taxon>
    </lineage>
</organism>
<evidence type="ECO:0000256" key="1">
    <source>
        <dbReference type="SAM" id="MobiDB-lite"/>
    </source>
</evidence>
<dbReference type="Proteomes" id="UP000326063">
    <property type="component" value="Segment"/>
</dbReference>
<dbReference type="RefSeq" id="YP_010051626.1">
    <property type="nucleotide sequence ID" value="NC_054445.1"/>
</dbReference>
<gene>
    <name evidence="3" type="primary">20</name>
    <name evidence="3" type="ORF">PBI_MERCURIO_20</name>
</gene>
<dbReference type="GeneID" id="63926117"/>
<name>A0A5J6TA17_9CAUD</name>
<feature type="domain" description="Gp28/Gp37-like" evidence="2">
    <location>
        <begin position="63"/>
        <end position="572"/>
    </location>
</feature>
<dbReference type="Pfam" id="PF14594">
    <property type="entry name" value="Sipho_Gp37"/>
    <property type="match status" value="1"/>
</dbReference>
<proteinExistence type="predicted"/>
<accession>A0A5J6TA17</accession>
<dbReference type="KEGG" id="vg:63926117"/>
<feature type="region of interest" description="Disordered" evidence="1">
    <location>
        <begin position="1"/>
        <end position="37"/>
    </location>
</feature>